<dbReference type="AlphaFoldDB" id="A0A2R8BUG6"/>
<dbReference type="EC" id="2.3.1.-" evidence="4"/>
<feature type="domain" description="N-acetyltransferase" evidence="3">
    <location>
        <begin position="3"/>
        <end position="138"/>
    </location>
</feature>
<keyword evidence="2 4" id="KW-0012">Acyltransferase</keyword>
<dbReference type="PROSITE" id="PS51186">
    <property type="entry name" value="GNAT"/>
    <property type="match status" value="1"/>
</dbReference>
<sequence>MTVEIRESDTVSPDARDQVETVLTAHAEEAGHPFTNAPCILEAWDGDTFAGALHAEIGSHWVFVKLLGIAPDYRQAGLGSRLLRRIEDIARNKGKTGIWLDTYSFQAPDFYPRHGFTEIGRIEDYPPGQSRIFFQKRL</sequence>
<reference evidence="4 5" key="1">
    <citation type="submission" date="2018-03" db="EMBL/GenBank/DDBJ databases">
        <authorList>
            <person name="Keele B.F."/>
        </authorList>
    </citation>
    <scope>NUCLEOTIDE SEQUENCE [LARGE SCALE GENOMIC DNA]</scope>
    <source>
        <strain evidence="4 5">CECT 8504</strain>
    </source>
</reference>
<organism evidence="4 5">
    <name type="scientific">Palleronia abyssalis</name>
    <dbReference type="NCBI Taxonomy" id="1501240"/>
    <lineage>
        <taxon>Bacteria</taxon>
        <taxon>Pseudomonadati</taxon>
        <taxon>Pseudomonadota</taxon>
        <taxon>Alphaproteobacteria</taxon>
        <taxon>Rhodobacterales</taxon>
        <taxon>Roseobacteraceae</taxon>
        <taxon>Palleronia</taxon>
    </lineage>
</organism>
<evidence type="ECO:0000313" key="4">
    <source>
        <dbReference type="EMBL" id="SPJ23773.1"/>
    </source>
</evidence>
<dbReference type="OrthoDB" id="9787920at2"/>
<accession>A0A2R8BUG6</accession>
<evidence type="ECO:0000313" key="5">
    <source>
        <dbReference type="Proteomes" id="UP000244912"/>
    </source>
</evidence>
<dbReference type="GO" id="GO:0016747">
    <property type="term" value="F:acyltransferase activity, transferring groups other than amino-acyl groups"/>
    <property type="evidence" value="ECO:0007669"/>
    <property type="project" value="InterPro"/>
</dbReference>
<proteinExistence type="predicted"/>
<name>A0A2R8BUG6_9RHOB</name>
<dbReference type="RefSeq" id="WP_108893639.1">
    <property type="nucleotide sequence ID" value="NZ_ONZF01000003.1"/>
</dbReference>
<keyword evidence="5" id="KW-1185">Reference proteome</keyword>
<evidence type="ECO:0000256" key="1">
    <source>
        <dbReference type="ARBA" id="ARBA00022679"/>
    </source>
</evidence>
<dbReference type="SUPFAM" id="SSF55729">
    <property type="entry name" value="Acyl-CoA N-acyltransferases (Nat)"/>
    <property type="match status" value="1"/>
</dbReference>
<evidence type="ECO:0000259" key="3">
    <source>
        <dbReference type="PROSITE" id="PS51186"/>
    </source>
</evidence>
<evidence type="ECO:0000256" key="2">
    <source>
        <dbReference type="ARBA" id="ARBA00023315"/>
    </source>
</evidence>
<protein>
    <submittedName>
        <fullName evidence="4">Acetyltransferase</fullName>
        <ecNumber evidence="4">2.3.1.-</ecNumber>
    </submittedName>
</protein>
<dbReference type="Proteomes" id="UP000244912">
    <property type="component" value="Unassembled WGS sequence"/>
</dbReference>
<dbReference type="InterPro" id="IPR000182">
    <property type="entry name" value="GNAT_dom"/>
</dbReference>
<dbReference type="CDD" id="cd04301">
    <property type="entry name" value="NAT_SF"/>
    <property type="match status" value="1"/>
</dbReference>
<dbReference type="InterPro" id="IPR016181">
    <property type="entry name" value="Acyl_CoA_acyltransferase"/>
</dbReference>
<dbReference type="PANTHER" id="PTHR43877">
    <property type="entry name" value="AMINOALKYLPHOSPHONATE N-ACETYLTRANSFERASE-RELATED-RELATED"/>
    <property type="match status" value="1"/>
</dbReference>
<dbReference type="Gene3D" id="3.40.630.30">
    <property type="match status" value="1"/>
</dbReference>
<dbReference type="InterPro" id="IPR050832">
    <property type="entry name" value="Bact_Acetyltransf"/>
</dbReference>
<dbReference type="PANTHER" id="PTHR43877:SF2">
    <property type="entry name" value="AMINOALKYLPHOSPHONATE N-ACETYLTRANSFERASE-RELATED"/>
    <property type="match status" value="1"/>
</dbReference>
<keyword evidence="1 4" id="KW-0808">Transferase</keyword>
<dbReference type="Pfam" id="PF00583">
    <property type="entry name" value="Acetyltransf_1"/>
    <property type="match status" value="1"/>
</dbReference>
<gene>
    <name evidence="4" type="ORF">PAA8504_01588</name>
</gene>
<dbReference type="EMBL" id="ONZF01000003">
    <property type="protein sequence ID" value="SPJ23773.1"/>
    <property type="molecule type" value="Genomic_DNA"/>
</dbReference>